<proteinExistence type="predicted"/>
<protein>
    <submittedName>
        <fullName evidence="3">Retrotransposon gag protein</fullName>
    </submittedName>
</protein>
<evidence type="ECO:0000313" key="3">
    <source>
        <dbReference type="WBParaSite" id="SSLN_0000902301-mRNA-1"/>
    </source>
</evidence>
<sequence length="93" mass="10660">MPWVALAAIKDRRQHAGESVMDFQRHLHVLKLQTYPNEPFAELEARILDNFVDEISLSKIRHQLLRNPPGSKGQGQGAQLIFESLVKILIFQD</sequence>
<gene>
    <name evidence="1" type="ORF">SSLN_LOCUS8686</name>
</gene>
<accession>A0A183SWT8</accession>
<dbReference type="Proteomes" id="UP000275846">
    <property type="component" value="Unassembled WGS sequence"/>
</dbReference>
<keyword evidence="2" id="KW-1185">Reference proteome</keyword>
<reference evidence="3" key="1">
    <citation type="submission" date="2016-06" db="UniProtKB">
        <authorList>
            <consortium name="WormBaseParasite"/>
        </authorList>
    </citation>
    <scope>IDENTIFICATION</scope>
</reference>
<dbReference type="AlphaFoldDB" id="A0A183SWT8"/>
<evidence type="ECO:0000313" key="2">
    <source>
        <dbReference type="Proteomes" id="UP000275846"/>
    </source>
</evidence>
<name>A0A183SWT8_SCHSO</name>
<evidence type="ECO:0000313" key="1">
    <source>
        <dbReference type="EMBL" id="VDL95071.1"/>
    </source>
</evidence>
<organism evidence="3">
    <name type="scientific">Schistocephalus solidus</name>
    <name type="common">Tapeworm</name>
    <dbReference type="NCBI Taxonomy" id="70667"/>
    <lineage>
        <taxon>Eukaryota</taxon>
        <taxon>Metazoa</taxon>
        <taxon>Spiralia</taxon>
        <taxon>Lophotrochozoa</taxon>
        <taxon>Platyhelminthes</taxon>
        <taxon>Cestoda</taxon>
        <taxon>Eucestoda</taxon>
        <taxon>Diphyllobothriidea</taxon>
        <taxon>Diphyllobothriidae</taxon>
        <taxon>Schistocephalus</taxon>
    </lineage>
</organism>
<dbReference type="EMBL" id="UYSU01034789">
    <property type="protein sequence ID" value="VDL95071.1"/>
    <property type="molecule type" value="Genomic_DNA"/>
</dbReference>
<dbReference type="WBParaSite" id="SSLN_0000902301-mRNA-1">
    <property type="protein sequence ID" value="SSLN_0000902301-mRNA-1"/>
    <property type="gene ID" value="SSLN_0000902301"/>
</dbReference>
<reference evidence="1 2" key="2">
    <citation type="submission" date="2018-11" db="EMBL/GenBank/DDBJ databases">
        <authorList>
            <consortium name="Pathogen Informatics"/>
        </authorList>
    </citation>
    <scope>NUCLEOTIDE SEQUENCE [LARGE SCALE GENOMIC DNA]</scope>
    <source>
        <strain evidence="1 2">NST_G2</strain>
    </source>
</reference>